<reference evidence="1" key="1">
    <citation type="journal article" date="2015" name="Nature">
        <title>Complex archaea that bridge the gap between prokaryotes and eukaryotes.</title>
        <authorList>
            <person name="Spang A."/>
            <person name="Saw J.H."/>
            <person name="Jorgensen S.L."/>
            <person name="Zaremba-Niedzwiedzka K."/>
            <person name="Martijn J."/>
            <person name="Lind A.E."/>
            <person name="van Eijk R."/>
            <person name="Schleper C."/>
            <person name="Guy L."/>
            <person name="Ettema T.J."/>
        </authorList>
    </citation>
    <scope>NUCLEOTIDE SEQUENCE</scope>
</reference>
<feature type="non-terminal residue" evidence="1">
    <location>
        <position position="41"/>
    </location>
</feature>
<gene>
    <name evidence="1" type="ORF">LCGC14_1095020</name>
</gene>
<accession>A0A0F9MFI9</accession>
<name>A0A0F9MFI9_9ZZZZ</name>
<proteinExistence type="predicted"/>
<protein>
    <submittedName>
        <fullName evidence="1">Uncharacterized protein</fullName>
    </submittedName>
</protein>
<dbReference type="EMBL" id="LAZR01004889">
    <property type="protein sequence ID" value="KKN04669.1"/>
    <property type="molecule type" value="Genomic_DNA"/>
</dbReference>
<dbReference type="AlphaFoldDB" id="A0A0F9MFI9"/>
<evidence type="ECO:0000313" key="1">
    <source>
        <dbReference type="EMBL" id="KKN04669.1"/>
    </source>
</evidence>
<sequence length="41" mass="4682">MSRLFGRSFTLQVGELLLFSENDPDTKVPLPTLSINFKVDR</sequence>
<organism evidence="1">
    <name type="scientific">marine sediment metagenome</name>
    <dbReference type="NCBI Taxonomy" id="412755"/>
    <lineage>
        <taxon>unclassified sequences</taxon>
        <taxon>metagenomes</taxon>
        <taxon>ecological metagenomes</taxon>
    </lineage>
</organism>
<comment type="caution">
    <text evidence="1">The sequence shown here is derived from an EMBL/GenBank/DDBJ whole genome shotgun (WGS) entry which is preliminary data.</text>
</comment>